<organism evidence="1 2">
    <name type="scientific">Anaerosolibacter carboniphilus</name>
    <dbReference type="NCBI Taxonomy" id="1417629"/>
    <lineage>
        <taxon>Bacteria</taxon>
        <taxon>Bacillati</taxon>
        <taxon>Bacillota</taxon>
        <taxon>Clostridia</taxon>
        <taxon>Peptostreptococcales</taxon>
        <taxon>Thermotaleaceae</taxon>
        <taxon>Anaerosolibacter</taxon>
    </lineage>
</organism>
<reference evidence="1 2" key="1">
    <citation type="submission" date="2020-08" db="EMBL/GenBank/DDBJ databases">
        <title>Genomic Encyclopedia of Type Strains, Phase IV (KMG-IV): sequencing the most valuable type-strain genomes for metagenomic binning, comparative biology and taxonomic classification.</title>
        <authorList>
            <person name="Goeker M."/>
        </authorList>
    </citation>
    <scope>NUCLEOTIDE SEQUENCE [LARGE SCALE GENOMIC DNA]</scope>
    <source>
        <strain evidence="1 2">DSM 103526</strain>
    </source>
</reference>
<evidence type="ECO:0000313" key="1">
    <source>
        <dbReference type="EMBL" id="MBB6217960.1"/>
    </source>
</evidence>
<protein>
    <submittedName>
        <fullName evidence="1">Uncharacterized protein</fullName>
    </submittedName>
</protein>
<proteinExistence type="predicted"/>
<name>A0A841L1A3_9FIRM</name>
<sequence>MKKKDKNPIRVDTAVQKDMPSINNYFDSKIGETPGAESVIENMEKKGQLEAEKIIKEFEKNGIKTI</sequence>
<accession>A0A841L1A3</accession>
<dbReference type="RefSeq" id="WP_184312467.1">
    <property type="nucleotide sequence ID" value="NZ_JACHEN010000031.1"/>
</dbReference>
<dbReference type="AlphaFoldDB" id="A0A841L1A3"/>
<dbReference type="EMBL" id="JACHEN010000031">
    <property type="protein sequence ID" value="MBB6217960.1"/>
    <property type="molecule type" value="Genomic_DNA"/>
</dbReference>
<evidence type="ECO:0000313" key="2">
    <source>
        <dbReference type="Proteomes" id="UP000579281"/>
    </source>
</evidence>
<gene>
    <name evidence="1" type="ORF">HNQ80_004097</name>
</gene>
<keyword evidence="2" id="KW-1185">Reference proteome</keyword>
<dbReference type="Proteomes" id="UP000579281">
    <property type="component" value="Unassembled WGS sequence"/>
</dbReference>
<comment type="caution">
    <text evidence="1">The sequence shown here is derived from an EMBL/GenBank/DDBJ whole genome shotgun (WGS) entry which is preliminary data.</text>
</comment>